<organism evidence="3 4">
    <name type="scientific">Armillaria tabescens</name>
    <name type="common">Ringless honey mushroom</name>
    <name type="synonym">Agaricus tabescens</name>
    <dbReference type="NCBI Taxonomy" id="1929756"/>
    <lineage>
        <taxon>Eukaryota</taxon>
        <taxon>Fungi</taxon>
        <taxon>Dikarya</taxon>
        <taxon>Basidiomycota</taxon>
        <taxon>Agaricomycotina</taxon>
        <taxon>Agaricomycetes</taxon>
        <taxon>Agaricomycetidae</taxon>
        <taxon>Agaricales</taxon>
        <taxon>Marasmiineae</taxon>
        <taxon>Physalacriaceae</taxon>
        <taxon>Desarmillaria</taxon>
    </lineage>
</organism>
<evidence type="ECO:0000313" key="3">
    <source>
        <dbReference type="EMBL" id="KAK0450590.1"/>
    </source>
</evidence>
<evidence type="ECO:0000256" key="1">
    <source>
        <dbReference type="SAM" id="MobiDB-lite"/>
    </source>
</evidence>
<evidence type="ECO:0000313" key="4">
    <source>
        <dbReference type="Proteomes" id="UP001175211"/>
    </source>
</evidence>
<dbReference type="AlphaFoldDB" id="A0AA39MYI9"/>
<evidence type="ECO:0000259" key="2">
    <source>
        <dbReference type="Pfam" id="PF14040"/>
    </source>
</evidence>
<feature type="domain" description="Deoxyribonuclease NucA/NucB" evidence="2">
    <location>
        <begin position="15"/>
        <end position="74"/>
    </location>
</feature>
<comment type="caution">
    <text evidence="3">The sequence shown here is derived from an EMBL/GenBank/DDBJ whole genome shotgun (WGS) entry which is preliminary data.</text>
</comment>
<feature type="compositionally biased region" description="Polar residues" evidence="1">
    <location>
        <begin position="216"/>
        <end position="226"/>
    </location>
</feature>
<dbReference type="RefSeq" id="XP_060327461.1">
    <property type="nucleotide sequence ID" value="XM_060473903.1"/>
</dbReference>
<dbReference type="InterPro" id="IPR029476">
    <property type="entry name" value="DNase_NucA_NucB"/>
</dbReference>
<dbReference type="Pfam" id="PF14040">
    <property type="entry name" value="DNase_NucA_NucB"/>
    <property type="match status" value="1"/>
</dbReference>
<dbReference type="GeneID" id="85357451"/>
<protein>
    <recommendedName>
        <fullName evidence="2">Deoxyribonuclease NucA/NucB domain-containing protein</fullName>
    </recommendedName>
</protein>
<dbReference type="EMBL" id="JAUEPS010000035">
    <property type="protein sequence ID" value="KAK0450590.1"/>
    <property type="molecule type" value="Genomic_DNA"/>
</dbReference>
<keyword evidence="4" id="KW-1185">Reference proteome</keyword>
<feature type="region of interest" description="Disordered" evidence="1">
    <location>
        <begin position="205"/>
        <end position="232"/>
    </location>
</feature>
<dbReference type="Proteomes" id="UP001175211">
    <property type="component" value="Unassembled WGS sequence"/>
</dbReference>
<name>A0AA39MYI9_ARMTA</name>
<gene>
    <name evidence="3" type="ORF">EV420DRAFT_1562577</name>
</gene>
<accession>A0AA39MYI9</accession>
<sequence>MAGKPSTLTRGDGRNQDGGCTGGINGQTPCKVGASVFGAPGTSCDEYPYASTREGAASGNPSILRCIPAEENSSGDRGFNLEILFDVGFVWGQPIYNNAGIQTGTNPPVPAVAVQMCYAHPTQRVNDGREFRMVLTTQLWRRATSVFRRKTAELQEITAERKSTVVEPLWVKTANNLTMMVYSDVKLGSPVWSDGEDGKDKVVRIIKPSDSDYPPKQSTKKATGNESDVRRQ</sequence>
<reference evidence="3" key="1">
    <citation type="submission" date="2023-06" db="EMBL/GenBank/DDBJ databases">
        <authorList>
            <consortium name="Lawrence Berkeley National Laboratory"/>
            <person name="Ahrendt S."/>
            <person name="Sahu N."/>
            <person name="Indic B."/>
            <person name="Wong-Bajracharya J."/>
            <person name="Merenyi Z."/>
            <person name="Ke H.-M."/>
            <person name="Monk M."/>
            <person name="Kocsube S."/>
            <person name="Drula E."/>
            <person name="Lipzen A."/>
            <person name="Balint B."/>
            <person name="Henrissat B."/>
            <person name="Andreopoulos B."/>
            <person name="Martin F.M."/>
            <person name="Harder C.B."/>
            <person name="Rigling D."/>
            <person name="Ford K.L."/>
            <person name="Foster G.D."/>
            <person name="Pangilinan J."/>
            <person name="Papanicolaou A."/>
            <person name="Barry K."/>
            <person name="LaButti K."/>
            <person name="Viragh M."/>
            <person name="Koriabine M."/>
            <person name="Yan M."/>
            <person name="Riley R."/>
            <person name="Champramary S."/>
            <person name="Plett K.L."/>
            <person name="Tsai I.J."/>
            <person name="Slot J."/>
            <person name="Sipos G."/>
            <person name="Plett J."/>
            <person name="Nagy L.G."/>
            <person name="Grigoriev I.V."/>
        </authorList>
    </citation>
    <scope>NUCLEOTIDE SEQUENCE</scope>
    <source>
        <strain evidence="3">CCBAS 213</strain>
    </source>
</reference>
<feature type="region of interest" description="Disordered" evidence="1">
    <location>
        <begin position="1"/>
        <end position="24"/>
    </location>
</feature>
<proteinExistence type="predicted"/>